<evidence type="ECO:0000256" key="1">
    <source>
        <dbReference type="ARBA" id="ARBA00001966"/>
    </source>
</evidence>
<keyword evidence="9" id="KW-0269">Exonuclease</keyword>
<name>A0ABY1JED7_9BACT</name>
<keyword evidence="3" id="KW-0479">Metal-binding</keyword>
<keyword evidence="2" id="KW-0540">Nuclease</keyword>
<dbReference type="Proteomes" id="UP000185093">
    <property type="component" value="Unassembled WGS sequence"/>
</dbReference>
<keyword evidence="10" id="KW-1185">Reference proteome</keyword>
<dbReference type="EMBL" id="FSQZ01000001">
    <property type="protein sequence ID" value="SIN72369.1"/>
    <property type="molecule type" value="Genomic_DNA"/>
</dbReference>
<proteinExistence type="predicted"/>
<accession>A0ABY1JED7</accession>
<dbReference type="PANTHER" id="PTHR36531">
    <property type="entry name" value="CRISPR-ASSOCIATED EXONUCLEASE CAS4"/>
    <property type="match status" value="1"/>
</dbReference>
<dbReference type="Gene3D" id="3.90.320.10">
    <property type="match status" value="1"/>
</dbReference>
<sequence length="153" mass="17874">MGVSKIEMILLMLVLCGIGVYVWWMREIPMSIDSKVWSGKLFTGRPDAVIKKGPRIIPVEFKSANHEEPMESHKVQLLCYCFLLEENGYNVPYGILRYRGKKFKIHWNSKAKRYLMKIAEEAIQSLSKNEPPLPLAENDNRCYKCPYRFICKQ</sequence>
<keyword evidence="7" id="KW-0472">Membrane</keyword>
<keyword evidence="6" id="KW-0411">Iron-sulfur</keyword>
<evidence type="ECO:0000256" key="6">
    <source>
        <dbReference type="ARBA" id="ARBA00023014"/>
    </source>
</evidence>
<feature type="transmembrane region" description="Helical" evidence="7">
    <location>
        <begin position="6"/>
        <end position="24"/>
    </location>
</feature>
<evidence type="ECO:0000256" key="2">
    <source>
        <dbReference type="ARBA" id="ARBA00022722"/>
    </source>
</evidence>
<evidence type="ECO:0000313" key="10">
    <source>
        <dbReference type="Proteomes" id="UP000185093"/>
    </source>
</evidence>
<reference evidence="9 10" key="1">
    <citation type="submission" date="2016-11" db="EMBL/GenBank/DDBJ databases">
        <authorList>
            <person name="Varghese N."/>
            <person name="Submissions S."/>
        </authorList>
    </citation>
    <scope>NUCLEOTIDE SEQUENCE [LARGE SCALE GENOMIC DNA]</scope>
    <source>
        <strain evidence="9 10">DSM 20664</strain>
    </source>
</reference>
<keyword evidence="7" id="KW-0812">Transmembrane</keyword>
<dbReference type="PANTHER" id="PTHR36531:SF6">
    <property type="entry name" value="DNA REPLICATION ATP-DEPENDENT HELICASE_NUCLEASE DNA2"/>
    <property type="match status" value="1"/>
</dbReference>
<keyword evidence="5" id="KW-0408">Iron</keyword>
<dbReference type="InterPro" id="IPR011604">
    <property type="entry name" value="PDDEXK-like_dom_sf"/>
</dbReference>
<evidence type="ECO:0000256" key="3">
    <source>
        <dbReference type="ARBA" id="ARBA00022723"/>
    </source>
</evidence>
<evidence type="ECO:0000256" key="4">
    <source>
        <dbReference type="ARBA" id="ARBA00022801"/>
    </source>
</evidence>
<dbReference type="InterPro" id="IPR022765">
    <property type="entry name" value="Dna2/Cas4_DUF83"/>
</dbReference>
<keyword evidence="4" id="KW-0378">Hydrolase</keyword>
<keyword evidence="7" id="KW-1133">Transmembrane helix</keyword>
<comment type="cofactor">
    <cofactor evidence="1">
        <name>[4Fe-4S] cluster</name>
        <dbReference type="ChEBI" id="CHEBI:49883"/>
    </cofactor>
</comment>
<organism evidence="9 10">
    <name type="scientific">Acetomicrobium flavidum</name>
    <dbReference type="NCBI Taxonomy" id="49896"/>
    <lineage>
        <taxon>Bacteria</taxon>
        <taxon>Thermotogati</taxon>
        <taxon>Synergistota</taxon>
        <taxon>Synergistia</taxon>
        <taxon>Synergistales</taxon>
        <taxon>Acetomicrobiaceae</taxon>
        <taxon>Acetomicrobium</taxon>
    </lineage>
</organism>
<gene>
    <name evidence="9" type="ORF">SAMN05444368_1516</name>
</gene>
<evidence type="ECO:0000313" key="9">
    <source>
        <dbReference type="EMBL" id="SIN72369.1"/>
    </source>
</evidence>
<feature type="domain" description="DUF83" evidence="8">
    <location>
        <begin position="43"/>
        <end position="152"/>
    </location>
</feature>
<dbReference type="GO" id="GO:0004527">
    <property type="term" value="F:exonuclease activity"/>
    <property type="evidence" value="ECO:0007669"/>
    <property type="project" value="UniProtKB-KW"/>
</dbReference>
<dbReference type="InterPro" id="IPR051827">
    <property type="entry name" value="Cas4_exonuclease"/>
</dbReference>
<dbReference type="Pfam" id="PF01930">
    <property type="entry name" value="Cas_Cas4"/>
    <property type="match status" value="1"/>
</dbReference>
<evidence type="ECO:0000259" key="8">
    <source>
        <dbReference type="Pfam" id="PF01930"/>
    </source>
</evidence>
<evidence type="ECO:0000256" key="5">
    <source>
        <dbReference type="ARBA" id="ARBA00023004"/>
    </source>
</evidence>
<comment type="caution">
    <text evidence="9">The sequence shown here is derived from an EMBL/GenBank/DDBJ whole genome shotgun (WGS) entry which is preliminary data.</text>
</comment>
<protein>
    <submittedName>
        <fullName evidence="9">CRISPR-associated exonuclease Cas4</fullName>
    </submittedName>
</protein>
<dbReference type="RefSeq" id="WP_074199800.1">
    <property type="nucleotide sequence ID" value="NZ_FSQZ01000001.1"/>
</dbReference>
<evidence type="ECO:0000256" key="7">
    <source>
        <dbReference type="SAM" id="Phobius"/>
    </source>
</evidence>